<gene>
    <name evidence="1" type="ORF">MSAN_02354300</name>
</gene>
<dbReference type="Proteomes" id="UP000623467">
    <property type="component" value="Unassembled WGS sequence"/>
</dbReference>
<accession>A0A8H6X6Y8</accession>
<proteinExistence type="predicted"/>
<sequence length="441" mass="49319">MQTKFNILHVCSTWRTAALNTPRLWCDLDYIDISATLPLEFYHAWLRRAASVPLNLKIFPAGSWGGNKYWSQATEILHTHCRALGTLHLGLPNEDAGCSPPPLFPPPHRPTNLRNLIIESYDDCIHNNLVNIPWNQLSRLEFRVEYDMRFISASQRAGILSQTVNLTHLVADLGPDTRFSPSSIRLLYLPQLQTSKVSWTDHEDCFPRIIPHSFIDLFDKLFIPALRFLTIKTSRGADALVLPAFTSLAARCQFALESLHIRILHWDANGAGFPGLVEALTCTAEAGLLPNLVDISVGVNSYDGLLPAFADMVTSRRASSNVAIHDFALNAHTFIENFAENVDVWDTITPSLNSSSKAANEYALSRLEKPINAASNTGLRGSVEFEHFDQRLAFGADVETVVLQVAQVDHDNPQADDDNLSYWDKASAWGCMDPHSRQQWF</sequence>
<evidence type="ECO:0000313" key="1">
    <source>
        <dbReference type="EMBL" id="KAF7335210.1"/>
    </source>
</evidence>
<protein>
    <submittedName>
        <fullName evidence="1">F-box domain-containing protein</fullName>
    </submittedName>
</protein>
<keyword evidence="2" id="KW-1185">Reference proteome</keyword>
<reference evidence="1" key="1">
    <citation type="submission" date="2020-05" db="EMBL/GenBank/DDBJ databases">
        <title>Mycena genomes resolve the evolution of fungal bioluminescence.</title>
        <authorList>
            <person name="Tsai I.J."/>
        </authorList>
    </citation>
    <scope>NUCLEOTIDE SEQUENCE</scope>
    <source>
        <strain evidence="1">160909Yilan</strain>
    </source>
</reference>
<dbReference type="OrthoDB" id="2935702at2759"/>
<organism evidence="1 2">
    <name type="scientific">Mycena sanguinolenta</name>
    <dbReference type="NCBI Taxonomy" id="230812"/>
    <lineage>
        <taxon>Eukaryota</taxon>
        <taxon>Fungi</taxon>
        <taxon>Dikarya</taxon>
        <taxon>Basidiomycota</taxon>
        <taxon>Agaricomycotina</taxon>
        <taxon>Agaricomycetes</taxon>
        <taxon>Agaricomycetidae</taxon>
        <taxon>Agaricales</taxon>
        <taxon>Marasmiineae</taxon>
        <taxon>Mycenaceae</taxon>
        <taxon>Mycena</taxon>
    </lineage>
</organism>
<name>A0A8H6X6Y8_9AGAR</name>
<evidence type="ECO:0000313" key="2">
    <source>
        <dbReference type="Proteomes" id="UP000623467"/>
    </source>
</evidence>
<dbReference type="EMBL" id="JACAZH010000042">
    <property type="protein sequence ID" value="KAF7335210.1"/>
    <property type="molecule type" value="Genomic_DNA"/>
</dbReference>
<dbReference type="AlphaFoldDB" id="A0A8H6X6Y8"/>
<comment type="caution">
    <text evidence="1">The sequence shown here is derived from an EMBL/GenBank/DDBJ whole genome shotgun (WGS) entry which is preliminary data.</text>
</comment>